<dbReference type="InterPro" id="IPR036179">
    <property type="entry name" value="Ig-like_dom_sf"/>
</dbReference>
<evidence type="ECO:0000259" key="2">
    <source>
        <dbReference type="PROSITE" id="PS50835"/>
    </source>
</evidence>
<dbReference type="InterPro" id="IPR007110">
    <property type="entry name" value="Ig-like_dom"/>
</dbReference>
<dbReference type="InterPro" id="IPR013783">
    <property type="entry name" value="Ig-like_fold"/>
</dbReference>
<reference evidence="3" key="1">
    <citation type="submission" date="2025-08" db="UniProtKB">
        <authorList>
            <consortium name="Ensembl"/>
        </authorList>
    </citation>
    <scope>IDENTIFICATION</scope>
</reference>
<dbReference type="SMART" id="SM00406">
    <property type="entry name" value="IGv"/>
    <property type="match status" value="1"/>
</dbReference>
<dbReference type="PROSITE" id="PS50835">
    <property type="entry name" value="IG_LIKE"/>
    <property type="match status" value="1"/>
</dbReference>
<organism evidence="3 4">
    <name type="scientific">Sus scrofa</name>
    <name type="common">Pig</name>
    <dbReference type="NCBI Taxonomy" id="9823"/>
    <lineage>
        <taxon>Eukaryota</taxon>
        <taxon>Metazoa</taxon>
        <taxon>Chordata</taxon>
        <taxon>Craniata</taxon>
        <taxon>Vertebrata</taxon>
        <taxon>Euteleostomi</taxon>
        <taxon>Mammalia</taxon>
        <taxon>Eutheria</taxon>
        <taxon>Laurasiatheria</taxon>
        <taxon>Artiodactyla</taxon>
        <taxon>Suina</taxon>
        <taxon>Suidae</taxon>
        <taxon>Sus</taxon>
    </lineage>
</organism>
<feature type="domain" description="Ig-like" evidence="2">
    <location>
        <begin position="16"/>
        <end position="103"/>
    </location>
</feature>
<evidence type="ECO:0000256" key="1">
    <source>
        <dbReference type="SAM" id="SignalP"/>
    </source>
</evidence>
<dbReference type="AlphaFoldDB" id="A0A8D1C0C1"/>
<dbReference type="PANTHER" id="PTHR23267">
    <property type="entry name" value="IMMUNOGLOBULIN LIGHT CHAIN"/>
    <property type="match status" value="1"/>
</dbReference>
<proteinExistence type="predicted"/>
<dbReference type="Ensembl" id="ENSSSCT00030018803.1">
    <property type="protein sequence ID" value="ENSSSCP00030008336.1"/>
    <property type="gene ID" value="ENSSSCG00030013709.1"/>
</dbReference>
<accession>A0A8D1C0C1</accession>
<name>A0A8D1C0C1_PIG</name>
<protein>
    <recommendedName>
        <fullName evidence="2">Ig-like domain-containing protein</fullName>
    </recommendedName>
</protein>
<sequence length="172" mass="19551">MRFPAQLLGLPLLWVPGSSGAIVLTQTPLSLSSQSLLHSKGHNYLSCYLQKQGQSPRFLIYYATNRDSMVPDRFSHGGSGTDFTLKISRVEAEDAGVYYCLASPFYPFYFLSLLPCWLFKPSNILPQNGYSFLFTTLKIVCRISFWRNIVIKDNNQTRNKCSFSHDIFTSLI</sequence>
<dbReference type="InterPro" id="IPR013106">
    <property type="entry name" value="Ig_V-set"/>
</dbReference>
<evidence type="ECO:0000313" key="3">
    <source>
        <dbReference type="Ensembl" id="ENSSSCP00030008336.1"/>
    </source>
</evidence>
<evidence type="ECO:0000313" key="4">
    <source>
        <dbReference type="Proteomes" id="UP000694570"/>
    </source>
</evidence>
<dbReference type="SUPFAM" id="SSF48726">
    <property type="entry name" value="Immunoglobulin"/>
    <property type="match status" value="1"/>
</dbReference>
<dbReference type="InterPro" id="IPR050150">
    <property type="entry name" value="IgV_Light_Chain"/>
</dbReference>
<dbReference type="Pfam" id="PF07686">
    <property type="entry name" value="V-set"/>
    <property type="match status" value="1"/>
</dbReference>
<keyword evidence="1" id="KW-0732">Signal</keyword>
<feature type="signal peptide" evidence="1">
    <location>
        <begin position="1"/>
        <end position="20"/>
    </location>
</feature>
<feature type="chain" id="PRO_5034430529" description="Ig-like domain-containing protein" evidence="1">
    <location>
        <begin position="21"/>
        <end position="172"/>
    </location>
</feature>
<dbReference type="Proteomes" id="UP000694570">
    <property type="component" value="Unplaced"/>
</dbReference>
<dbReference type="Gene3D" id="2.60.40.10">
    <property type="entry name" value="Immunoglobulins"/>
    <property type="match status" value="1"/>
</dbReference>